<dbReference type="GO" id="GO:0042742">
    <property type="term" value="P:defense response to bacterium"/>
    <property type="evidence" value="ECO:0007669"/>
    <property type="project" value="UniProtKB-KW"/>
</dbReference>
<name>A0A4V3APP9_9HYPH</name>
<keyword evidence="2 3" id="KW-0081">Bacteriolytic enzyme</keyword>
<comment type="similarity">
    <text evidence="3">Belongs to the glycosyl hydrolase 24 family.</text>
</comment>
<dbReference type="Proteomes" id="UP000295238">
    <property type="component" value="Unassembled WGS sequence"/>
</dbReference>
<feature type="compositionally biased region" description="Basic and acidic residues" evidence="4">
    <location>
        <begin position="879"/>
        <end position="888"/>
    </location>
</feature>
<accession>A0A4V3APP9</accession>
<comment type="caution">
    <text evidence="5">The sequence shown here is derived from an EMBL/GenBank/DDBJ whole genome shotgun (WGS) entry which is preliminary data.</text>
</comment>
<dbReference type="Pfam" id="PF00959">
    <property type="entry name" value="Phage_lysozyme"/>
    <property type="match status" value="1"/>
</dbReference>
<evidence type="ECO:0000256" key="3">
    <source>
        <dbReference type="RuleBase" id="RU003788"/>
    </source>
</evidence>
<protein>
    <recommendedName>
        <fullName evidence="3">Lysozyme</fullName>
        <ecNumber evidence="3">3.2.1.17</ecNumber>
    </recommendedName>
</protein>
<proteinExistence type="inferred from homology"/>
<dbReference type="SUPFAM" id="SSF53955">
    <property type="entry name" value="Lysozyme-like"/>
    <property type="match status" value="1"/>
</dbReference>
<feature type="region of interest" description="Disordered" evidence="4">
    <location>
        <begin position="27"/>
        <end position="54"/>
    </location>
</feature>
<feature type="region of interest" description="Disordered" evidence="4">
    <location>
        <begin position="879"/>
        <end position="909"/>
    </location>
</feature>
<feature type="compositionally biased region" description="Polar residues" evidence="4">
    <location>
        <begin position="43"/>
        <end position="54"/>
    </location>
</feature>
<comment type="catalytic activity">
    <reaction evidence="3">
        <text>Hydrolysis of (1-&gt;4)-beta-linkages between N-acetylmuramic acid and N-acetyl-D-glucosamine residues in a peptidoglycan and between N-acetyl-D-glucosamine residues in chitodextrins.</text>
        <dbReference type="EC" id="3.2.1.17"/>
    </reaction>
</comment>
<dbReference type="GO" id="GO:0016998">
    <property type="term" value="P:cell wall macromolecule catabolic process"/>
    <property type="evidence" value="ECO:0007669"/>
    <property type="project" value="InterPro"/>
</dbReference>
<dbReference type="Gene3D" id="1.10.530.40">
    <property type="match status" value="1"/>
</dbReference>
<gene>
    <name evidence="5" type="ORF">E2F50_00140</name>
</gene>
<dbReference type="GO" id="GO:0009253">
    <property type="term" value="P:peptidoglycan catabolic process"/>
    <property type="evidence" value="ECO:0007669"/>
    <property type="project" value="InterPro"/>
</dbReference>
<dbReference type="AlphaFoldDB" id="A0A4V3APP9"/>
<evidence type="ECO:0000256" key="4">
    <source>
        <dbReference type="SAM" id="MobiDB-lite"/>
    </source>
</evidence>
<organism evidence="5 6">
    <name type="scientific">Rhizobium deserti</name>
    <dbReference type="NCBI Taxonomy" id="2547961"/>
    <lineage>
        <taxon>Bacteria</taxon>
        <taxon>Pseudomonadati</taxon>
        <taxon>Pseudomonadota</taxon>
        <taxon>Alphaproteobacteria</taxon>
        <taxon>Hyphomicrobiales</taxon>
        <taxon>Rhizobiaceae</taxon>
        <taxon>Rhizobium/Agrobacterium group</taxon>
        <taxon>Rhizobium</taxon>
    </lineage>
</organism>
<dbReference type="EC" id="3.2.1.17" evidence="3"/>
<dbReference type="InterPro" id="IPR023347">
    <property type="entry name" value="Lysozyme_dom_sf"/>
</dbReference>
<reference evidence="5 6" key="1">
    <citation type="submission" date="2019-03" db="EMBL/GenBank/DDBJ databases">
        <title>Rhizobium sp. nov., an bacterium isolated from biocrust in Mu Us Desert.</title>
        <authorList>
            <person name="Lixiong L."/>
        </authorList>
    </citation>
    <scope>NUCLEOTIDE SEQUENCE [LARGE SCALE GENOMIC DNA]</scope>
    <source>
        <strain evidence="5 6">SPY-1</strain>
    </source>
</reference>
<keyword evidence="3" id="KW-0326">Glycosidase</keyword>
<sequence length="909" mass="97490">MPATDEERLIVSVEARITDIERNMRKAERTTTQSFQGMRRSSRSATQQMEQDTIRSTQRINQALAQTSTRIGSFGKAFVGGLAVGAAVGALEGIRQAAVEGTKSVLEMSDQAKRAGLSFRAFQELKFVSEQNRIDVDSLTDGLKELSLRADEFIKTGAGSSAEAFQRLGYDAQTLATKLKQPDQLFLEIIGKLQRLDKAAQIRIADEVFGGTGGEKFVQLIGKGEQGIRQQIKAANDLGVVLDDEMIAKAERVNQKFDAIATTISTKVKGAIVEAVAAWMDFINSAAAPSIAVDPNDRVAAEQKLRDIENDTSLNSRAKAAALGAQRRELARIDSERAAIATQRQAIEQRIAEIESDQTLNARAKAAALGEQRRELAKLADIQQQVAKETAGPQVQPGRTITPAADQADRQAAWEKQRFLNQRDAEARKTELDRQIDQRAEAILKAAQAVGVSLDKAAAVIQARSEITAEQSNVSRSSAAELIKGFESFRSTPYFDVNALRAGYGSDTVTLSDGSIQRVTAGINVSVADANRDLERRIGEFQATIERQVGADTFRAITENQQAALTSIAYNYGSLPDRIVAAIKSGDAGTVSQAISGLGSDNGGINRGRRKQEAGLYLSDAPQGVQDRVSETMERAKAYADLVAQSREFTAEQALEGQALSMTERAAAALRYEQQLLNEARQAGIELSPDQITSIKTLAGEMADAEDKTRRLAQSQQDLKAAAQEFASVGKGVTKGFISDLMSGKSAAEALTNALQKVADVLLDQVLDSLFQVKGAGAGGTSGGGLFGGLGGLLSKIFSYDGGGYTGDGPRSGGLDGKGGQLALVHPQETVVDHTKQRTRSAPAAAGGASAVHVTSEVAVRFEEDGTFHAYVEKTSAKQADKRVKRYDANLPGRVQAIERQPRRRSNTK</sequence>
<evidence type="ECO:0000313" key="5">
    <source>
        <dbReference type="EMBL" id="TDK38610.1"/>
    </source>
</evidence>
<keyword evidence="1 3" id="KW-0929">Antimicrobial</keyword>
<evidence type="ECO:0000256" key="2">
    <source>
        <dbReference type="ARBA" id="ARBA00022638"/>
    </source>
</evidence>
<keyword evidence="3" id="KW-0378">Hydrolase</keyword>
<dbReference type="GO" id="GO:0003796">
    <property type="term" value="F:lysozyme activity"/>
    <property type="evidence" value="ECO:0007669"/>
    <property type="project" value="UniProtKB-EC"/>
</dbReference>
<keyword evidence="6" id="KW-1185">Reference proteome</keyword>
<dbReference type="EMBL" id="SMTL01000001">
    <property type="protein sequence ID" value="TDK38610.1"/>
    <property type="molecule type" value="Genomic_DNA"/>
</dbReference>
<dbReference type="RefSeq" id="WP_210234585.1">
    <property type="nucleotide sequence ID" value="NZ_SMTL01000001.1"/>
</dbReference>
<dbReference type="GO" id="GO:0031640">
    <property type="term" value="P:killing of cells of another organism"/>
    <property type="evidence" value="ECO:0007669"/>
    <property type="project" value="UniProtKB-KW"/>
</dbReference>
<evidence type="ECO:0000313" key="6">
    <source>
        <dbReference type="Proteomes" id="UP000295238"/>
    </source>
</evidence>
<dbReference type="InterPro" id="IPR023346">
    <property type="entry name" value="Lysozyme-like_dom_sf"/>
</dbReference>
<evidence type="ECO:0000256" key="1">
    <source>
        <dbReference type="ARBA" id="ARBA00022529"/>
    </source>
</evidence>
<dbReference type="InterPro" id="IPR002196">
    <property type="entry name" value="Glyco_hydro_24"/>
</dbReference>